<dbReference type="OrthoDB" id="8482282at2"/>
<organism evidence="1 2">
    <name type="scientific">Roseimaritima ulvae</name>
    <dbReference type="NCBI Taxonomy" id="980254"/>
    <lineage>
        <taxon>Bacteria</taxon>
        <taxon>Pseudomonadati</taxon>
        <taxon>Planctomycetota</taxon>
        <taxon>Planctomycetia</taxon>
        <taxon>Pirellulales</taxon>
        <taxon>Pirellulaceae</taxon>
        <taxon>Roseimaritima</taxon>
    </lineage>
</organism>
<dbReference type="RefSeq" id="WP_068130944.1">
    <property type="nucleotide sequence ID" value="NZ_CP042914.1"/>
</dbReference>
<evidence type="ECO:0000313" key="1">
    <source>
        <dbReference type="EMBL" id="QEG40432.1"/>
    </source>
</evidence>
<gene>
    <name evidence="1" type="ORF">UC8_24440</name>
</gene>
<reference evidence="1 2" key="1">
    <citation type="submission" date="2019-08" db="EMBL/GenBank/DDBJ databases">
        <title>Deep-cultivation of Planctomycetes and their phenomic and genomic characterization uncovers novel biology.</title>
        <authorList>
            <person name="Wiegand S."/>
            <person name="Jogler M."/>
            <person name="Boedeker C."/>
            <person name="Pinto D."/>
            <person name="Vollmers J."/>
            <person name="Rivas-Marin E."/>
            <person name="Kohn T."/>
            <person name="Peeters S.H."/>
            <person name="Heuer A."/>
            <person name="Rast P."/>
            <person name="Oberbeckmann S."/>
            <person name="Bunk B."/>
            <person name="Jeske O."/>
            <person name="Meyerdierks A."/>
            <person name="Storesund J.E."/>
            <person name="Kallscheuer N."/>
            <person name="Luecker S."/>
            <person name="Lage O.M."/>
            <person name="Pohl T."/>
            <person name="Merkel B.J."/>
            <person name="Hornburger P."/>
            <person name="Mueller R.-W."/>
            <person name="Bruemmer F."/>
            <person name="Labrenz M."/>
            <person name="Spormann A.M."/>
            <person name="Op den Camp H."/>
            <person name="Overmann J."/>
            <person name="Amann R."/>
            <person name="Jetten M.S.M."/>
            <person name="Mascher T."/>
            <person name="Medema M.H."/>
            <person name="Devos D.P."/>
            <person name="Kaster A.-K."/>
            <person name="Ovreas L."/>
            <person name="Rohde M."/>
            <person name="Galperin M.Y."/>
            <person name="Jogler C."/>
        </authorList>
    </citation>
    <scope>NUCLEOTIDE SEQUENCE [LARGE SCALE GENOMIC DNA]</scope>
    <source>
        <strain evidence="1 2">UC8</strain>
    </source>
</reference>
<dbReference type="Proteomes" id="UP000325286">
    <property type="component" value="Chromosome"/>
</dbReference>
<sequence>MAEKKTEAGPPPVAQRSTVEVKLDKVPIVFLKKSPPYNAGEVAGFPAETAENLVKQKIARVLTPAEVKAGGPETK</sequence>
<protein>
    <submittedName>
        <fullName evidence="1">Uncharacterized protein</fullName>
    </submittedName>
</protein>
<proteinExistence type="predicted"/>
<name>A0A5B9QR63_9BACT</name>
<evidence type="ECO:0000313" key="2">
    <source>
        <dbReference type="Proteomes" id="UP000325286"/>
    </source>
</evidence>
<dbReference type="EMBL" id="CP042914">
    <property type="protein sequence ID" value="QEG40432.1"/>
    <property type="molecule type" value="Genomic_DNA"/>
</dbReference>
<dbReference type="KEGG" id="rul:UC8_24440"/>
<dbReference type="AlphaFoldDB" id="A0A5B9QR63"/>
<accession>A0A5B9QR63</accession>
<keyword evidence="2" id="KW-1185">Reference proteome</keyword>